<dbReference type="PANTHER" id="PTHR43243">
    <property type="entry name" value="INNER MEMBRANE TRANSPORTER YGJI-RELATED"/>
    <property type="match status" value="1"/>
</dbReference>
<feature type="transmembrane region" description="Helical" evidence="5">
    <location>
        <begin position="331"/>
        <end position="355"/>
    </location>
</feature>
<dbReference type="GO" id="GO:0015171">
    <property type="term" value="F:amino acid transmembrane transporter activity"/>
    <property type="evidence" value="ECO:0007669"/>
    <property type="project" value="TreeGrafter"/>
</dbReference>
<feature type="transmembrane region" description="Helical" evidence="5">
    <location>
        <begin position="402"/>
        <end position="425"/>
    </location>
</feature>
<feature type="transmembrane region" description="Helical" evidence="5">
    <location>
        <begin position="437"/>
        <end position="458"/>
    </location>
</feature>
<dbReference type="AlphaFoldDB" id="A0A518C5P1"/>
<keyword evidence="3 5" id="KW-1133">Transmembrane helix</keyword>
<dbReference type="InterPro" id="IPR002293">
    <property type="entry name" value="AA/rel_permease1"/>
</dbReference>
<evidence type="ECO:0000256" key="4">
    <source>
        <dbReference type="ARBA" id="ARBA00023136"/>
    </source>
</evidence>
<keyword evidence="4 5" id="KW-0472">Membrane</keyword>
<dbReference type="GO" id="GO:0016020">
    <property type="term" value="C:membrane"/>
    <property type="evidence" value="ECO:0007669"/>
    <property type="project" value="UniProtKB-SubCell"/>
</dbReference>
<feature type="transmembrane region" description="Helical" evidence="5">
    <location>
        <begin position="376"/>
        <end position="396"/>
    </location>
</feature>
<evidence type="ECO:0000313" key="6">
    <source>
        <dbReference type="EMBL" id="QDU74545.1"/>
    </source>
</evidence>
<protein>
    <submittedName>
        <fullName evidence="6">Putative amino acid permease YhdG</fullName>
    </submittedName>
</protein>
<feature type="transmembrane region" description="Helical" evidence="5">
    <location>
        <begin position="228"/>
        <end position="250"/>
    </location>
</feature>
<dbReference type="PANTHER" id="PTHR43243:SF11">
    <property type="entry name" value="AMINO ACID PERMEASE_ SLC12A DOMAIN-CONTAINING PROTEIN"/>
    <property type="match status" value="1"/>
</dbReference>
<name>A0A518C5P1_9BACT</name>
<dbReference type="Proteomes" id="UP000318626">
    <property type="component" value="Chromosome"/>
</dbReference>
<keyword evidence="7" id="KW-1185">Reference proteome</keyword>
<dbReference type="Pfam" id="PF13520">
    <property type="entry name" value="AA_permease_2"/>
    <property type="match status" value="1"/>
</dbReference>
<dbReference type="RefSeq" id="WP_144971496.1">
    <property type="nucleotide sequence ID" value="NZ_CP036289.1"/>
</dbReference>
<dbReference type="EMBL" id="CP036289">
    <property type="protein sequence ID" value="QDU74545.1"/>
    <property type="molecule type" value="Genomic_DNA"/>
</dbReference>
<feature type="transmembrane region" description="Helical" evidence="5">
    <location>
        <begin position="464"/>
        <end position="484"/>
    </location>
</feature>
<organism evidence="6 7">
    <name type="scientific">Bremerella volcania</name>
    <dbReference type="NCBI Taxonomy" id="2527984"/>
    <lineage>
        <taxon>Bacteria</taxon>
        <taxon>Pseudomonadati</taxon>
        <taxon>Planctomycetota</taxon>
        <taxon>Planctomycetia</taxon>
        <taxon>Pirellulales</taxon>
        <taxon>Pirellulaceae</taxon>
        <taxon>Bremerella</taxon>
    </lineage>
</organism>
<feature type="transmembrane region" description="Helical" evidence="5">
    <location>
        <begin position="183"/>
        <end position="208"/>
    </location>
</feature>
<gene>
    <name evidence="6" type="primary">yhdG_1</name>
    <name evidence="6" type="ORF">Pan97_15540</name>
</gene>
<dbReference type="Gene3D" id="1.20.1740.10">
    <property type="entry name" value="Amino acid/polyamine transporter I"/>
    <property type="match status" value="1"/>
</dbReference>
<evidence type="ECO:0000256" key="1">
    <source>
        <dbReference type="ARBA" id="ARBA00004141"/>
    </source>
</evidence>
<comment type="subcellular location">
    <subcellularLocation>
        <location evidence="1">Membrane</location>
        <topology evidence="1">Multi-pass membrane protein</topology>
    </subcellularLocation>
</comment>
<proteinExistence type="predicted"/>
<accession>A0A518C5P1</accession>
<feature type="transmembrane region" description="Helical" evidence="5">
    <location>
        <begin position="71"/>
        <end position="93"/>
    </location>
</feature>
<reference evidence="7" key="1">
    <citation type="submission" date="2019-02" db="EMBL/GenBank/DDBJ databases">
        <title>Deep-cultivation of Planctomycetes and their phenomic and genomic characterization uncovers novel biology.</title>
        <authorList>
            <person name="Wiegand S."/>
            <person name="Jogler M."/>
            <person name="Boedeker C."/>
            <person name="Pinto D."/>
            <person name="Vollmers J."/>
            <person name="Rivas-Marin E."/>
            <person name="Kohn T."/>
            <person name="Peeters S.H."/>
            <person name="Heuer A."/>
            <person name="Rast P."/>
            <person name="Oberbeckmann S."/>
            <person name="Bunk B."/>
            <person name="Jeske O."/>
            <person name="Meyerdierks A."/>
            <person name="Storesund J.E."/>
            <person name="Kallscheuer N."/>
            <person name="Luecker S."/>
            <person name="Lage O.M."/>
            <person name="Pohl T."/>
            <person name="Merkel B.J."/>
            <person name="Hornburger P."/>
            <person name="Mueller R.-W."/>
            <person name="Bruemmer F."/>
            <person name="Labrenz M."/>
            <person name="Spormann A.M."/>
            <person name="Op den Camp H."/>
            <person name="Overmann J."/>
            <person name="Amann R."/>
            <person name="Jetten M.S.M."/>
            <person name="Mascher T."/>
            <person name="Medema M.H."/>
            <person name="Devos D.P."/>
            <person name="Kaster A.-K."/>
            <person name="Ovreas L."/>
            <person name="Rohde M."/>
            <person name="Galperin M.Y."/>
            <person name="Jogler C."/>
        </authorList>
    </citation>
    <scope>NUCLEOTIDE SEQUENCE [LARGE SCALE GENOMIC DNA]</scope>
    <source>
        <strain evidence="7">Pan97</strain>
    </source>
</reference>
<evidence type="ECO:0000256" key="3">
    <source>
        <dbReference type="ARBA" id="ARBA00022989"/>
    </source>
</evidence>
<feature type="transmembrane region" description="Helical" evidence="5">
    <location>
        <begin position="271"/>
        <end position="291"/>
    </location>
</feature>
<feature type="transmembrane region" description="Helical" evidence="5">
    <location>
        <begin position="158"/>
        <end position="176"/>
    </location>
</feature>
<dbReference type="KEGG" id="bvo:Pan97_15540"/>
<evidence type="ECO:0000256" key="2">
    <source>
        <dbReference type="ARBA" id="ARBA00022692"/>
    </source>
</evidence>
<dbReference type="OrthoDB" id="5485476at2"/>
<feature type="transmembrane region" description="Helical" evidence="5">
    <location>
        <begin position="123"/>
        <end position="146"/>
    </location>
</feature>
<evidence type="ECO:0000313" key="7">
    <source>
        <dbReference type="Proteomes" id="UP000318626"/>
    </source>
</evidence>
<keyword evidence="2 5" id="KW-0812">Transmembrane</keyword>
<evidence type="ECO:0000256" key="5">
    <source>
        <dbReference type="SAM" id="Phobius"/>
    </source>
</evidence>
<sequence>METTECGCCGKPPAECTCWEFPGWGKVDNLVDITPAVHDQTVENERLGVWRATAICGNDITSSCLYVSALAALYAGPLAPVALALVAAVLYLFRKIYAEVGSALPLNGGAYNVLLNTTTKARAALAACLTLLSYIATAVISSSGAMHYAAELLPQLDVFWATVILLGAFAVLNLLGISDSANVAVAIFAFHLLTLTALVGVALAATMFDPQTLLDNWRTPFDQWPTPRSGGLTAALFFGFSAAMLGISGFESSANYIEEQKPGVFPKTLRNMWIAVAIFNPLISLLSFGVLSMDEIANHKEALLSEMAHHSIVRIGGVTDSSTVATLAAQWISFDAVIVLSGAVLTSYVGVTGLMRRMSMDMCLPQFFLRANRWKGTNHWIIGSFFALCCSILLITRGQIETLAGVYTLSFLGVMSLFAVGNLLLKKKHPLLPRSSKAPVLAVVAALIAVVAALVGNVLLDPHYVRVFLMYFGGAVAVVGFVFFRTRLLVAWLFAARFLLSLPLLNRWKPRHYVESLLHAIQCRAILFIAAEGTEEEMRRAVEYVRRNEQIRQLKIVWCYERDTDVPTDLAAVREQVDHEFPDIHVDLLLVKGTLGPPLLSSLSQQLGVPNNYLFITSETAENIRDLSEWGGVRIVA</sequence>